<reference evidence="1" key="1">
    <citation type="submission" date="2022-06" db="EMBL/GenBank/DDBJ databases">
        <authorList>
            <person name="Goudenege D."/>
            <person name="Le Roux F."/>
        </authorList>
    </citation>
    <scope>NUCLEOTIDE SEQUENCE</scope>
    <source>
        <strain evidence="1">12-063</strain>
    </source>
</reference>
<organism evidence="1 2">
    <name type="scientific">Vibrio aestuarianus</name>
    <dbReference type="NCBI Taxonomy" id="28171"/>
    <lineage>
        <taxon>Bacteria</taxon>
        <taxon>Pseudomonadati</taxon>
        <taxon>Pseudomonadota</taxon>
        <taxon>Gammaproteobacteria</taxon>
        <taxon>Vibrionales</taxon>
        <taxon>Vibrionaceae</taxon>
        <taxon>Vibrio</taxon>
    </lineage>
</organism>
<sequence length="50" mass="5790">MIRLTKQKLTPKLDISLLQIKQYSHNSPVLRLNFDNKKARSMSGLISYSI</sequence>
<proteinExistence type="predicted"/>
<dbReference type="Proteomes" id="UP001152658">
    <property type="component" value="Unassembled WGS sequence"/>
</dbReference>
<dbReference type="EMBL" id="CALYLK010000136">
    <property type="protein sequence ID" value="CAH8239796.1"/>
    <property type="molecule type" value="Genomic_DNA"/>
</dbReference>
<evidence type="ECO:0000313" key="2">
    <source>
        <dbReference type="Proteomes" id="UP001152658"/>
    </source>
</evidence>
<evidence type="ECO:0000313" key="1">
    <source>
        <dbReference type="EMBL" id="CAH8239796.1"/>
    </source>
</evidence>
<accession>A0ABM9FT63</accession>
<comment type="caution">
    <text evidence="1">The sequence shown here is derived from an EMBL/GenBank/DDBJ whole genome shotgun (WGS) entry which is preliminary data.</text>
</comment>
<keyword evidence="2" id="KW-1185">Reference proteome</keyword>
<protein>
    <submittedName>
        <fullName evidence="1">Uncharacterized protein</fullName>
    </submittedName>
</protein>
<name>A0ABM9FT63_9VIBR</name>
<gene>
    <name evidence="1" type="ORF">VAE063_950863</name>
</gene>